<dbReference type="SUPFAM" id="SSF103481">
    <property type="entry name" value="Multidrug resistance efflux transporter EmrE"/>
    <property type="match status" value="2"/>
</dbReference>
<feature type="transmembrane region" description="Helical" evidence="8">
    <location>
        <begin position="268"/>
        <end position="289"/>
    </location>
</feature>
<comment type="similarity">
    <text evidence="2">Belongs to the EamA transporter family.</text>
</comment>
<comment type="caution">
    <text evidence="10">The sequence shown here is derived from an EMBL/GenBank/DDBJ whole genome shotgun (WGS) entry which is preliminary data.</text>
</comment>
<evidence type="ECO:0000256" key="5">
    <source>
        <dbReference type="ARBA" id="ARBA00022692"/>
    </source>
</evidence>
<keyword evidence="7 8" id="KW-0472">Membrane</keyword>
<evidence type="ECO:0000256" key="1">
    <source>
        <dbReference type="ARBA" id="ARBA00004651"/>
    </source>
</evidence>
<dbReference type="InterPro" id="IPR000620">
    <property type="entry name" value="EamA_dom"/>
</dbReference>
<gene>
    <name evidence="10" type="primary">rarD</name>
    <name evidence="10" type="ORF">ACFSR0_10180</name>
</gene>
<evidence type="ECO:0000256" key="2">
    <source>
        <dbReference type="ARBA" id="ARBA00007362"/>
    </source>
</evidence>
<evidence type="ECO:0000256" key="8">
    <source>
        <dbReference type="SAM" id="Phobius"/>
    </source>
</evidence>
<dbReference type="InterPro" id="IPR037185">
    <property type="entry name" value="EmrE-like"/>
</dbReference>
<protein>
    <submittedName>
        <fullName evidence="10">EamA family transporter RarD</fullName>
    </submittedName>
</protein>
<keyword evidence="11" id="KW-1185">Reference proteome</keyword>
<dbReference type="NCBIfam" id="TIGR00688">
    <property type="entry name" value="rarD"/>
    <property type="match status" value="1"/>
</dbReference>
<proteinExistence type="inferred from homology"/>
<comment type="subcellular location">
    <subcellularLocation>
        <location evidence="1">Cell membrane</location>
        <topology evidence="1">Multi-pass membrane protein</topology>
    </subcellularLocation>
</comment>
<dbReference type="PANTHER" id="PTHR22911">
    <property type="entry name" value="ACYL-MALONYL CONDENSING ENZYME-RELATED"/>
    <property type="match status" value="1"/>
</dbReference>
<dbReference type="Proteomes" id="UP001597427">
    <property type="component" value="Unassembled WGS sequence"/>
</dbReference>
<keyword evidence="4" id="KW-1003">Cell membrane</keyword>
<dbReference type="InterPro" id="IPR004626">
    <property type="entry name" value="RarD"/>
</dbReference>
<evidence type="ECO:0000313" key="11">
    <source>
        <dbReference type="Proteomes" id="UP001597427"/>
    </source>
</evidence>
<feature type="transmembrane region" description="Helical" evidence="8">
    <location>
        <begin position="7"/>
        <end position="25"/>
    </location>
</feature>
<evidence type="ECO:0000256" key="7">
    <source>
        <dbReference type="ARBA" id="ARBA00023136"/>
    </source>
</evidence>
<feature type="transmembrane region" description="Helical" evidence="8">
    <location>
        <begin position="129"/>
        <end position="146"/>
    </location>
</feature>
<sequence length="297" mass="33409">MQNRTKGIITGVSSYILWGVLGLYWSLLKEVTALDILGYRFIFSLVFMAVILSFQKQWTSFFVSVKTLWQSGKIIWVILSSLFIALNWGTYIYMVGHGQATEASLGYYIMPLLNVVVAVFFFREPLTKTSVLAVLFATIGVVLLTIQTGSIPFNTMIVAFAFCFYGVLKKQIALPASFSLTLETMVCFPLAVGYFFFSKTPSLFSYDGLTISLLVLSGVITAVPLLLFTVAAKSLDFLTLSFIQYINPTIQLLIAVFFFREAFDPHKLIVFVFIWIGIAIFTIGSIHSYRQAIFYKK</sequence>
<keyword evidence="3" id="KW-0813">Transport</keyword>
<feature type="domain" description="EamA" evidence="9">
    <location>
        <begin position="6"/>
        <end position="145"/>
    </location>
</feature>
<feature type="transmembrane region" description="Helical" evidence="8">
    <location>
        <begin position="209"/>
        <end position="230"/>
    </location>
</feature>
<accession>A0ABW5TLG4</accession>
<evidence type="ECO:0000313" key="10">
    <source>
        <dbReference type="EMBL" id="MFD2729782.1"/>
    </source>
</evidence>
<evidence type="ECO:0000259" key="9">
    <source>
        <dbReference type="Pfam" id="PF00892"/>
    </source>
</evidence>
<dbReference type="Pfam" id="PF00892">
    <property type="entry name" value="EamA"/>
    <property type="match status" value="2"/>
</dbReference>
<evidence type="ECO:0000256" key="6">
    <source>
        <dbReference type="ARBA" id="ARBA00022989"/>
    </source>
</evidence>
<feature type="transmembrane region" description="Helical" evidence="8">
    <location>
        <begin position="242"/>
        <end position="262"/>
    </location>
</feature>
<feature type="transmembrane region" description="Helical" evidence="8">
    <location>
        <begin position="152"/>
        <end position="168"/>
    </location>
</feature>
<feature type="transmembrane region" description="Helical" evidence="8">
    <location>
        <begin position="105"/>
        <end position="122"/>
    </location>
</feature>
<reference evidence="11" key="1">
    <citation type="journal article" date="2019" name="Int. J. Syst. Evol. Microbiol.">
        <title>The Global Catalogue of Microorganisms (GCM) 10K type strain sequencing project: providing services to taxonomists for standard genome sequencing and annotation.</title>
        <authorList>
            <consortium name="The Broad Institute Genomics Platform"/>
            <consortium name="The Broad Institute Genome Sequencing Center for Infectious Disease"/>
            <person name="Wu L."/>
            <person name="Ma J."/>
        </authorList>
    </citation>
    <scope>NUCLEOTIDE SEQUENCE [LARGE SCALE GENOMIC DNA]</scope>
    <source>
        <strain evidence="11">TISTR 932</strain>
    </source>
</reference>
<feature type="domain" description="EamA" evidence="9">
    <location>
        <begin position="155"/>
        <end position="282"/>
    </location>
</feature>
<feature type="transmembrane region" description="Helical" evidence="8">
    <location>
        <begin position="74"/>
        <end position="93"/>
    </location>
</feature>
<keyword evidence="6 8" id="KW-1133">Transmembrane helix</keyword>
<evidence type="ECO:0000256" key="3">
    <source>
        <dbReference type="ARBA" id="ARBA00022448"/>
    </source>
</evidence>
<evidence type="ECO:0000256" key="4">
    <source>
        <dbReference type="ARBA" id="ARBA00022475"/>
    </source>
</evidence>
<dbReference type="PANTHER" id="PTHR22911:SF137">
    <property type="entry name" value="SOLUTE CARRIER FAMILY 35 MEMBER G2-RELATED"/>
    <property type="match status" value="1"/>
</dbReference>
<feature type="transmembrane region" description="Helical" evidence="8">
    <location>
        <begin position="37"/>
        <end position="54"/>
    </location>
</feature>
<feature type="transmembrane region" description="Helical" evidence="8">
    <location>
        <begin position="180"/>
        <end position="197"/>
    </location>
</feature>
<name>A0ABW5TLG4_9ENTE</name>
<dbReference type="EMBL" id="JBHUMO010000059">
    <property type="protein sequence ID" value="MFD2729782.1"/>
    <property type="molecule type" value="Genomic_DNA"/>
</dbReference>
<dbReference type="RefSeq" id="WP_251854919.1">
    <property type="nucleotide sequence ID" value="NZ_JBHUMO010000059.1"/>
</dbReference>
<organism evidence="10 11">
    <name type="scientific">Enterococcus camelliae</name>
    <dbReference type="NCBI Taxonomy" id="453959"/>
    <lineage>
        <taxon>Bacteria</taxon>
        <taxon>Bacillati</taxon>
        <taxon>Bacillota</taxon>
        <taxon>Bacilli</taxon>
        <taxon>Lactobacillales</taxon>
        <taxon>Enterococcaceae</taxon>
        <taxon>Enterococcus</taxon>
    </lineage>
</organism>
<keyword evidence="5 8" id="KW-0812">Transmembrane</keyword>